<keyword evidence="3" id="KW-1185">Reference proteome</keyword>
<dbReference type="RefSeq" id="WP_249709441.1">
    <property type="nucleotide sequence ID" value="NZ_JAMFMB010000010.1"/>
</dbReference>
<name>A0ABT0Q1R9_9RHOB</name>
<feature type="domain" description="AB hydrolase-1" evidence="1">
    <location>
        <begin position="58"/>
        <end position="297"/>
    </location>
</feature>
<evidence type="ECO:0000313" key="3">
    <source>
        <dbReference type="Proteomes" id="UP001203880"/>
    </source>
</evidence>
<proteinExistence type="predicted"/>
<dbReference type="PRINTS" id="PR00111">
    <property type="entry name" value="ABHYDROLASE"/>
</dbReference>
<protein>
    <submittedName>
        <fullName evidence="2">Alpha/beta hydrolase</fullName>
    </submittedName>
</protein>
<dbReference type="SUPFAM" id="SSF53474">
    <property type="entry name" value="alpha/beta-Hydrolases"/>
    <property type="match status" value="1"/>
</dbReference>
<dbReference type="InterPro" id="IPR029058">
    <property type="entry name" value="AB_hydrolase_fold"/>
</dbReference>
<gene>
    <name evidence="2" type="ORF">M3P21_09430</name>
</gene>
<dbReference type="Gene3D" id="3.40.50.1820">
    <property type="entry name" value="alpha/beta hydrolase"/>
    <property type="match status" value="1"/>
</dbReference>
<dbReference type="InterPro" id="IPR000073">
    <property type="entry name" value="AB_hydrolase_1"/>
</dbReference>
<evidence type="ECO:0000313" key="2">
    <source>
        <dbReference type="EMBL" id="MCL6283747.1"/>
    </source>
</evidence>
<dbReference type="GO" id="GO:0016787">
    <property type="term" value="F:hydrolase activity"/>
    <property type="evidence" value="ECO:0007669"/>
    <property type="project" value="UniProtKB-KW"/>
</dbReference>
<comment type="caution">
    <text evidence="2">The sequence shown here is derived from an EMBL/GenBank/DDBJ whole genome shotgun (WGS) entry which is preliminary data.</text>
</comment>
<evidence type="ECO:0000259" key="1">
    <source>
        <dbReference type="Pfam" id="PF00561"/>
    </source>
</evidence>
<keyword evidence="2" id="KW-0378">Hydrolase</keyword>
<sequence>MTTLLLTLLIVVLLLGAAHLWTRAIARAAKSTVPMSGTRLDLPGGAIHYVEAGSRDAPTLVLIHGLSGNLQHFTYAMMEDLARDHHVIALDRPGCGYSTPFDACTEGLAAQAGVIGAFLDRLGVQNPVLVGHSLGGALSLAMALDRPDKTAGMALLCPLTHPIGTVPEVFKPLEISSNRLRGFLAQTLYAPMVKMLRRRNLRLVFAPEAAPEDFMTRGGGALALRPGTFLGACTDLQASAVSIEAQAARYGTLRVPGAVLNAVGDQILDPATQGRPMTQFGLAYEELDNRGHMIPVTAPKDCAAFVRRIAAKCWALRATGT</sequence>
<dbReference type="PANTHER" id="PTHR43798">
    <property type="entry name" value="MONOACYLGLYCEROL LIPASE"/>
    <property type="match status" value="1"/>
</dbReference>
<dbReference type="EMBL" id="JAMFMB010000010">
    <property type="protein sequence ID" value="MCL6283747.1"/>
    <property type="molecule type" value="Genomic_DNA"/>
</dbReference>
<organism evidence="2 3">
    <name type="scientific">Ruegeria spongiae</name>
    <dbReference type="NCBI Taxonomy" id="2942209"/>
    <lineage>
        <taxon>Bacteria</taxon>
        <taxon>Pseudomonadati</taxon>
        <taxon>Pseudomonadota</taxon>
        <taxon>Alphaproteobacteria</taxon>
        <taxon>Rhodobacterales</taxon>
        <taxon>Roseobacteraceae</taxon>
        <taxon>Ruegeria</taxon>
    </lineage>
</organism>
<dbReference type="Pfam" id="PF00561">
    <property type="entry name" value="Abhydrolase_1"/>
    <property type="match status" value="1"/>
</dbReference>
<reference evidence="2" key="1">
    <citation type="submission" date="2022-05" db="EMBL/GenBank/DDBJ databases">
        <authorList>
            <person name="Park J.-S."/>
        </authorList>
    </citation>
    <scope>NUCLEOTIDE SEQUENCE</scope>
    <source>
        <strain evidence="2">2012CJ41-6</strain>
    </source>
</reference>
<dbReference type="PANTHER" id="PTHR43798:SF33">
    <property type="entry name" value="HYDROLASE, PUTATIVE (AFU_ORTHOLOGUE AFUA_2G14860)-RELATED"/>
    <property type="match status" value="1"/>
</dbReference>
<dbReference type="Proteomes" id="UP001203880">
    <property type="component" value="Unassembled WGS sequence"/>
</dbReference>
<dbReference type="InterPro" id="IPR050266">
    <property type="entry name" value="AB_hydrolase_sf"/>
</dbReference>
<accession>A0ABT0Q1R9</accession>